<keyword evidence="5" id="KW-0411">Iron-sulfur</keyword>
<keyword evidence="8" id="KW-1185">Reference proteome</keyword>
<dbReference type="InterPro" id="IPR007197">
    <property type="entry name" value="rSAM"/>
</dbReference>
<keyword evidence="2" id="KW-0949">S-adenosyl-L-methionine</keyword>
<dbReference type="Proteomes" id="UP001162030">
    <property type="component" value="Chromosome"/>
</dbReference>
<sequence length="463" mass="52640">MTVTSKDFHVLDTALGPVVFHAPSYRLFQVDEETAERVGAAESMTDEELERLQKTLIGKTDGQAFRLKTSLLGEHAQLNGFYLFVSQECNLACTYCYGDGGEYHKSKMNMDETTARNFVDKFLTGESPTYVVNFFGGEPFLNFSLMQKVVAYAKEKGKERGFKVSFKVTTNGTVWSERIKKFVDEEIDNLTVSLDGPKDINDAQRPPLGRFSSYDKTLNTINELKAIKDKRYTIRTILTKKSCEKLDEVYRHNSALVAPGGVGMTIADVDADNPLALSDADYRTVYDSVIRRNSESLKSLAQSDAPSFNEYTYQLCELLLFRKYRPNPCNAGRTVVAIAADGDIYPCHRFVGYDQFRVGNVNDDPPLHADYFQVTKSFKDTWVEANEHCSRCWARYLCGGNCYVISWLREGDVFKPPARECHSRRRVYDRLLAEFAEIMADPDKKDRFMRNVTAFYQQSRASA</sequence>
<dbReference type="SUPFAM" id="SSF102114">
    <property type="entry name" value="Radical SAM enzymes"/>
    <property type="match status" value="1"/>
</dbReference>
<protein>
    <recommendedName>
        <fullName evidence="6">Radical SAM core domain-containing protein</fullName>
    </recommendedName>
</protein>
<dbReference type="InterPro" id="IPR013785">
    <property type="entry name" value="Aldolase_TIM"/>
</dbReference>
<keyword evidence="4" id="KW-0408">Iron</keyword>
<evidence type="ECO:0000256" key="5">
    <source>
        <dbReference type="ARBA" id="ARBA00023014"/>
    </source>
</evidence>
<dbReference type="SFLD" id="SFLDG01384">
    <property type="entry name" value="thioether_bond_formation_requi"/>
    <property type="match status" value="1"/>
</dbReference>
<keyword evidence="3" id="KW-0479">Metal-binding</keyword>
<accession>A0ABM9I791</accession>
<dbReference type="InterPro" id="IPR023885">
    <property type="entry name" value="4Fe4S-binding_SPASM_dom"/>
</dbReference>
<evidence type="ECO:0000313" key="7">
    <source>
        <dbReference type="EMBL" id="CAI8934867.1"/>
    </source>
</evidence>
<dbReference type="PANTHER" id="PTHR43273:SF8">
    <property type="entry name" value="RADICAL SAM DOMAIN PROTEIN"/>
    <property type="match status" value="1"/>
</dbReference>
<evidence type="ECO:0000313" key="8">
    <source>
        <dbReference type="Proteomes" id="UP001162030"/>
    </source>
</evidence>
<dbReference type="EMBL" id="OX458333">
    <property type="protein sequence ID" value="CAI8934867.1"/>
    <property type="molecule type" value="Genomic_DNA"/>
</dbReference>
<dbReference type="NCBIfam" id="TIGR04085">
    <property type="entry name" value="rSAM_more_4Fe4S"/>
    <property type="match status" value="1"/>
</dbReference>
<evidence type="ECO:0000256" key="2">
    <source>
        <dbReference type="ARBA" id="ARBA00022691"/>
    </source>
</evidence>
<dbReference type="CDD" id="cd01335">
    <property type="entry name" value="Radical_SAM"/>
    <property type="match status" value="1"/>
</dbReference>
<evidence type="ECO:0000256" key="4">
    <source>
        <dbReference type="ARBA" id="ARBA00023004"/>
    </source>
</evidence>
<evidence type="ECO:0000256" key="1">
    <source>
        <dbReference type="ARBA" id="ARBA00001966"/>
    </source>
</evidence>
<evidence type="ECO:0000259" key="6">
    <source>
        <dbReference type="PROSITE" id="PS51918"/>
    </source>
</evidence>
<organism evidence="7 8">
    <name type="scientific">Methylocaldum szegediense</name>
    <dbReference type="NCBI Taxonomy" id="73780"/>
    <lineage>
        <taxon>Bacteria</taxon>
        <taxon>Pseudomonadati</taxon>
        <taxon>Pseudomonadota</taxon>
        <taxon>Gammaproteobacteria</taxon>
        <taxon>Methylococcales</taxon>
        <taxon>Methylococcaceae</taxon>
        <taxon>Methylocaldum</taxon>
    </lineage>
</organism>
<dbReference type="Pfam" id="PF04055">
    <property type="entry name" value="Radical_SAM"/>
    <property type="match status" value="1"/>
</dbReference>
<evidence type="ECO:0000256" key="3">
    <source>
        <dbReference type="ARBA" id="ARBA00022723"/>
    </source>
</evidence>
<proteinExistence type="predicted"/>
<name>A0ABM9I791_9GAMM</name>
<dbReference type="SFLD" id="SFLDS00029">
    <property type="entry name" value="Radical_SAM"/>
    <property type="match status" value="1"/>
</dbReference>
<dbReference type="SFLD" id="SFLDG01067">
    <property type="entry name" value="SPASM/twitch_domain_containing"/>
    <property type="match status" value="1"/>
</dbReference>
<dbReference type="PANTHER" id="PTHR43273">
    <property type="entry name" value="ANAEROBIC SULFATASE-MATURATING ENZYME HOMOLOG ASLB-RELATED"/>
    <property type="match status" value="1"/>
</dbReference>
<dbReference type="Gene3D" id="3.20.20.70">
    <property type="entry name" value="Aldolase class I"/>
    <property type="match status" value="1"/>
</dbReference>
<dbReference type="SFLD" id="SFLDG01386">
    <property type="entry name" value="main_SPASM_domain-containing"/>
    <property type="match status" value="1"/>
</dbReference>
<dbReference type="InterPro" id="IPR058240">
    <property type="entry name" value="rSAM_sf"/>
</dbReference>
<dbReference type="InterPro" id="IPR023867">
    <property type="entry name" value="Sulphatase_maturase_rSAM"/>
</dbReference>
<comment type="cofactor">
    <cofactor evidence="1">
        <name>[4Fe-4S] cluster</name>
        <dbReference type="ChEBI" id="CHEBI:49883"/>
    </cofactor>
</comment>
<reference evidence="7 8" key="1">
    <citation type="submission" date="2023-03" db="EMBL/GenBank/DDBJ databases">
        <authorList>
            <person name="Pearce D."/>
        </authorList>
    </citation>
    <scope>NUCLEOTIDE SEQUENCE [LARGE SCALE GENOMIC DNA]</scope>
    <source>
        <strain evidence="7">Msz</strain>
    </source>
</reference>
<dbReference type="RefSeq" id="WP_317963443.1">
    <property type="nucleotide sequence ID" value="NZ_OX458333.1"/>
</dbReference>
<dbReference type="Pfam" id="PF13186">
    <property type="entry name" value="SPASM"/>
    <property type="match status" value="1"/>
</dbReference>
<dbReference type="PROSITE" id="PS51918">
    <property type="entry name" value="RADICAL_SAM"/>
    <property type="match status" value="1"/>
</dbReference>
<gene>
    <name evidence="7" type="ORF">MSZNOR_4119</name>
</gene>
<feature type="domain" description="Radical SAM core" evidence="6">
    <location>
        <begin position="75"/>
        <end position="296"/>
    </location>
</feature>